<dbReference type="Pfam" id="PF11706">
    <property type="entry name" value="zf-CGNR"/>
    <property type="match status" value="1"/>
</dbReference>
<reference evidence="2 3" key="1">
    <citation type="submission" date="2018-08" db="EMBL/GenBank/DDBJ databases">
        <title>Bacillus chawlae sp. nov., Bacillus glennii sp. nov., and Bacillus saganii sp. nov. Isolated from the Vehicle Assembly Building at Kennedy Space Center where the Viking Spacecraft were Assembled.</title>
        <authorList>
            <person name="Seuylemezian A."/>
            <person name="Vaishampayan P."/>
        </authorList>
    </citation>
    <scope>NUCLEOTIDE SEQUENCE [LARGE SCALE GENOMIC DNA]</scope>
    <source>
        <strain evidence="2 3">V44-8</strain>
    </source>
</reference>
<dbReference type="Proteomes" id="UP000262939">
    <property type="component" value="Unassembled WGS sequence"/>
</dbReference>
<dbReference type="SUPFAM" id="SSF160904">
    <property type="entry name" value="Jann2411-like"/>
    <property type="match status" value="1"/>
</dbReference>
<sequence length="213" mass="24861">MDMSKDRSDITRLTVLGESLCLDFANTVGWHASSEPQEWISDYGQLAKWSVHAGVITEEKKNELLIQSIQFADEANQVYTEAIELREAIYRIFKDEIYKGEINREDLAVLNRWIKRSFSYLEIIKPSASYRLSFNGTKELDQMIWPIVQSAMDLLTSEDKKRVKQCEGGTCGWLFLDTSRNKSRRWCSMEDCGNRAKAKRHYNRKKHENLTKH</sequence>
<dbReference type="InterPro" id="IPR023286">
    <property type="entry name" value="ABATE_dom_sf"/>
</dbReference>
<dbReference type="PANTHER" id="PTHR35525">
    <property type="entry name" value="BLL6575 PROTEIN"/>
    <property type="match status" value="1"/>
</dbReference>
<comment type="caution">
    <text evidence="2">The sequence shown here is derived from an EMBL/GenBank/DDBJ whole genome shotgun (WGS) entry which is preliminary data.</text>
</comment>
<accession>A0A372L8G0</accession>
<name>A0A372L8G0_9BACI</name>
<dbReference type="EMBL" id="QVTD01000013">
    <property type="protein sequence ID" value="RFU61622.1"/>
    <property type="molecule type" value="Genomic_DNA"/>
</dbReference>
<evidence type="ECO:0000313" key="2">
    <source>
        <dbReference type="EMBL" id="RFU61622.1"/>
    </source>
</evidence>
<organism evidence="2 3">
    <name type="scientific">Peribacillus glennii</name>
    <dbReference type="NCBI Taxonomy" id="2303991"/>
    <lineage>
        <taxon>Bacteria</taxon>
        <taxon>Bacillati</taxon>
        <taxon>Bacillota</taxon>
        <taxon>Bacilli</taxon>
        <taxon>Bacillales</taxon>
        <taxon>Bacillaceae</taxon>
        <taxon>Peribacillus</taxon>
    </lineage>
</organism>
<dbReference type="InterPro" id="IPR021005">
    <property type="entry name" value="Znf_CGNR"/>
</dbReference>
<evidence type="ECO:0000313" key="3">
    <source>
        <dbReference type="Proteomes" id="UP000262939"/>
    </source>
</evidence>
<protein>
    <recommendedName>
        <fullName evidence="1">Zinc finger CGNR domain-containing protein</fullName>
    </recommendedName>
</protein>
<proteinExistence type="predicted"/>
<dbReference type="Pfam" id="PF07336">
    <property type="entry name" value="ABATE"/>
    <property type="match status" value="1"/>
</dbReference>
<feature type="domain" description="Zinc finger CGNR" evidence="1">
    <location>
        <begin position="162"/>
        <end position="205"/>
    </location>
</feature>
<evidence type="ECO:0000259" key="1">
    <source>
        <dbReference type="Pfam" id="PF11706"/>
    </source>
</evidence>
<keyword evidence="3" id="KW-1185">Reference proteome</keyword>
<dbReference type="AlphaFoldDB" id="A0A372L8G0"/>
<dbReference type="InterPro" id="IPR010852">
    <property type="entry name" value="ABATE"/>
</dbReference>
<dbReference type="Gene3D" id="1.10.3300.10">
    <property type="entry name" value="Jann2411-like domain"/>
    <property type="match status" value="1"/>
</dbReference>
<dbReference type="PANTHER" id="PTHR35525:SF3">
    <property type="entry name" value="BLL6575 PROTEIN"/>
    <property type="match status" value="1"/>
</dbReference>
<gene>
    <name evidence="2" type="ORF">D0466_17635</name>
</gene>